<keyword evidence="4 9" id="KW-0812">Transmembrane</keyword>
<dbReference type="RefSeq" id="WP_203903362.1">
    <property type="nucleotide sequence ID" value="NZ_BOPF01000031.1"/>
</dbReference>
<evidence type="ECO:0000256" key="4">
    <source>
        <dbReference type="ARBA" id="ARBA00022692"/>
    </source>
</evidence>
<feature type="active site" evidence="9">
    <location>
        <position position="125"/>
    </location>
</feature>
<dbReference type="EMBL" id="BOPF01000031">
    <property type="protein sequence ID" value="GIJ49928.1"/>
    <property type="molecule type" value="Genomic_DNA"/>
</dbReference>
<dbReference type="GO" id="GO:0004190">
    <property type="term" value="F:aspartic-type endopeptidase activity"/>
    <property type="evidence" value="ECO:0007669"/>
    <property type="project" value="UniProtKB-UniRule"/>
</dbReference>
<dbReference type="AlphaFoldDB" id="A0A8J3YUE2"/>
<dbReference type="PROSITE" id="PS00855">
    <property type="entry name" value="SPASE_II"/>
    <property type="match status" value="1"/>
</dbReference>
<keyword evidence="2 9" id="KW-1003">Cell membrane</keyword>
<comment type="catalytic activity">
    <reaction evidence="9 10">
        <text>Release of signal peptides from bacterial membrane prolipoproteins. Hydrolyzes -Xaa-Yaa-Zaa-|-(S,diacylglyceryl)Cys-, in which Xaa is hydrophobic (preferably Leu), and Yaa (Ala or Ser) and Zaa (Gly or Ala) have small, neutral side chains.</text>
        <dbReference type="EC" id="3.4.23.36"/>
    </reaction>
</comment>
<gene>
    <name evidence="9" type="primary">lspA</name>
    <name evidence="12" type="ORF">Val02_68140</name>
</gene>
<comment type="similarity">
    <text evidence="1 9 11">Belongs to the peptidase A8 family.</text>
</comment>
<dbReference type="HAMAP" id="MF_00161">
    <property type="entry name" value="LspA"/>
    <property type="match status" value="1"/>
</dbReference>
<accession>A0A8J3YUE2</accession>
<dbReference type="GO" id="GO:0006508">
    <property type="term" value="P:proteolysis"/>
    <property type="evidence" value="ECO:0007669"/>
    <property type="project" value="UniProtKB-KW"/>
</dbReference>
<evidence type="ECO:0000256" key="11">
    <source>
        <dbReference type="RuleBase" id="RU004181"/>
    </source>
</evidence>
<dbReference type="PRINTS" id="PR00781">
    <property type="entry name" value="LIPOSIGPTASE"/>
</dbReference>
<keyword evidence="5 9" id="KW-0064">Aspartyl protease</keyword>
<dbReference type="EC" id="3.4.23.36" evidence="9"/>
<comment type="caution">
    <text evidence="12">The sequence shown here is derived from an EMBL/GenBank/DDBJ whole genome shotgun (WGS) entry which is preliminary data.</text>
</comment>
<evidence type="ECO:0000256" key="10">
    <source>
        <dbReference type="RuleBase" id="RU000594"/>
    </source>
</evidence>
<keyword evidence="3 9" id="KW-0645">Protease</keyword>
<keyword evidence="13" id="KW-1185">Reference proteome</keyword>
<comment type="pathway">
    <text evidence="9">Protein modification; lipoprotein biosynthesis (signal peptide cleavage).</text>
</comment>
<dbReference type="Pfam" id="PF01252">
    <property type="entry name" value="Peptidase_A8"/>
    <property type="match status" value="1"/>
</dbReference>
<dbReference type="GO" id="GO:0005886">
    <property type="term" value="C:plasma membrane"/>
    <property type="evidence" value="ECO:0007669"/>
    <property type="project" value="UniProtKB-SubCell"/>
</dbReference>
<dbReference type="Proteomes" id="UP000619260">
    <property type="component" value="Unassembled WGS sequence"/>
</dbReference>
<dbReference type="PANTHER" id="PTHR33695:SF1">
    <property type="entry name" value="LIPOPROTEIN SIGNAL PEPTIDASE"/>
    <property type="match status" value="1"/>
</dbReference>
<dbReference type="PANTHER" id="PTHR33695">
    <property type="entry name" value="LIPOPROTEIN SIGNAL PEPTIDASE"/>
    <property type="match status" value="1"/>
</dbReference>
<proteinExistence type="inferred from homology"/>
<feature type="active site" evidence="9">
    <location>
        <position position="144"/>
    </location>
</feature>
<protein>
    <recommendedName>
        <fullName evidence="9">Lipoprotein signal peptidase</fullName>
        <ecNumber evidence="9">3.4.23.36</ecNumber>
    </recommendedName>
    <alternativeName>
        <fullName evidence="9">Prolipoprotein signal peptidase</fullName>
    </alternativeName>
    <alternativeName>
        <fullName evidence="9">Signal peptidase II</fullName>
        <shortName evidence="9">SPase II</shortName>
    </alternativeName>
</protein>
<evidence type="ECO:0000256" key="6">
    <source>
        <dbReference type="ARBA" id="ARBA00022801"/>
    </source>
</evidence>
<evidence type="ECO:0000256" key="8">
    <source>
        <dbReference type="ARBA" id="ARBA00023136"/>
    </source>
</evidence>
<comment type="subcellular location">
    <subcellularLocation>
        <location evidence="9">Cell membrane</location>
        <topology evidence="9">Multi-pass membrane protein</topology>
    </subcellularLocation>
</comment>
<evidence type="ECO:0000256" key="1">
    <source>
        <dbReference type="ARBA" id="ARBA00006139"/>
    </source>
</evidence>
<organism evidence="12 13">
    <name type="scientific">Virgisporangium aliadipatigenens</name>
    <dbReference type="NCBI Taxonomy" id="741659"/>
    <lineage>
        <taxon>Bacteria</taxon>
        <taxon>Bacillati</taxon>
        <taxon>Actinomycetota</taxon>
        <taxon>Actinomycetes</taxon>
        <taxon>Micromonosporales</taxon>
        <taxon>Micromonosporaceae</taxon>
        <taxon>Virgisporangium</taxon>
    </lineage>
</organism>
<sequence>MTQASGRRARIVFVAVAALVVAIDQLTKHLSVITLEGETPLRLLWGAVYLTLVRNPGAAFSMGTDYTFVFPLITLGVVCWILWMARSLASTPWAVGLGLVLGGALGNFGDRLFRSPGFFVGEVVDMISVFDDNGGRFPVFNAADSALFCGVVLLVLMEMTGRRRDGTRLESTKKKDADVAP</sequence>
<keyword evidence="8 9" id="KW-0472">Membrane</keyword>
<feature type="transmembrane region" description="Helical" evidence="9">
    <location>
        <begin position="139"/>
        <end position="157"/>
    </location>
</feature>
<keyword evidence="7 9" id="KW-1133">Transmembrane helix</keyword>
<evidence type="ECO:0000256" key="9">
    <source>
        <dbReference type="HAMAP-Rule" id="MF_00161"/>
    </source>
</evidence>
<evidence type="ECO:0000256" key="7">
    <source>
        <dbReference type="ARBA" id="ARBA00022989"/>
    </source>
</evidence>
<comment type="function">
    <text evidence="9 10">This protein specifically catalyzes the removal of signal peptides from prolipoproteins.</text>
</comment>
<evidence type="ECO:0000256" key="3">
    <source>
        <dbReference type="ARBA" id="ARBA00022670"/>
    </source>
</evidence>
<comment type="caution">
    <text evidence="9">Lacks conserved residue(s) required for the propagation of feature annotation.</text>
</comment>
<feature type="transmembrane region" description="Helical" evidence="9">
    <location>
        <begin position="92"/>
        <end position="109"/>
    </location>
</feature>
<dbReference type="InterPro" id="IPR001872">
    <property type="entry name" value="Peptidase_A8"/>
</dbReference>
<evidence type="ECO:0000313" key="13">
    <source>
        <dbReference type="Proteomes" id="UP000619260"/>
    </source>
</evidence>
<name>A0A8J3YUE2_9ACTN</name>
<evidence type="ECO:0000256" key="2">
    <source>
        <dbReference type="ARBA" id="ARBA00022475"/>
    </source>
</evidence>
<dbReference type="NCBIfam" id="TIGR00077">
    <property type="entry name" value="lspA"/>
    <property type="match status" value="1"/>
</dbReference>
<evidence type="ECO:0000313" key="12">
    <source>
        <dbReference type="EMBL" id="GIJ49928.1"/>
    </source>
</evidence>
<keyword evidence="6 9" id="KW-0378">Hydrolase</keyword>
<feature type="transmembrane region" description="Helical" evidence="9">
    <location>
        <begin position="66"/>
        <end position="85"/>
    </location>
</feature>
<dbReference type="UniPathway" id="UPA00665"/>
<evidence type="ECO:0000256" key="5">
    <source>
        <dbReference type="ARBA" id="ARBA00022750"/>
    </source>
</evidence>
<reference evidence="12" key="1">
    <citation type="submission" date="2021-01" db="EMBL/GenBank/DDBJ databases">
        <title>Whole genome shotgun sequence of Virgisporangium aliadipatigenens NBRC 105644.</title>
        <authorList>
            <person name="Komaki H."/>
            <person name="Tamura T."/>
        </authorList>
    </citation>
    <scope>NUCLEOTIDE SEQUENCE</scope>
    <source>
        <strain evidence="12">NBRC 105644</strain>
    </source>
</reference>